<dbReference type="Pfam" id="PF21006">
    <property type="entry name" value="NHase_beta_N"/>
    <property type="match status" value="1"/>
</dbReference>
<dbReference type="KEGG" id="rpc:RPC_2750"/>
<dbReference type="STRING" id="316056.RPC_2750"/>
<dbReference type="eggNOG" id="ENOG5032YC0">
    <property type="taxonomic scope" value="Bacteria"/>
</dbReference>
<proteinExistence type="predicted"/>
<gene>
    <name evidence="3" type="ordered locus">RPC_2750</name>
</gene>
<organism evidence="3">
    <name type="scientific">Rhodopseudomonas palustris (strain BisB18)</name>
    <dbReference type="NCBI Taxonomy" id="316056"/>
    <lineage>
        <taxon>Bacteria</taxon>
        <taxon>Pseudomonadati</taxon>
        <taxon>Pseudomonadota</taxon>
        <taxon>Alphaproteobacteria</taxon>
        <taxon>Hyphomicrobiales</taxon>
        <taxon>Nitrobacteraceae</taxon>
        <taxon>Rhodopseudomonas</taxon>
    </lineage>
</organism>
<name>Q213Y8_RHOPB</name>
<evidence type="ECO:0000313" key="3">
    <source>
        <dbReference type="EMBL" id="ABD88298.1"/>
    </source>
</evidence>
<evidence type="ECO:0000256" key="1">
    <source>
        <dbReference type="SAM" id="MobiDB-lite"/>
    </source>
</evidence>
<accession>Q213Y8</accession>
<dbReference type="SUPFAM" id="SSF50090">
    <property type="entry name" value="Electron transport accessory proteins"/>
    <property type="match status" value="1"/>
</dbReference>
<dbReference type="NCBIfam" id="TIGR03889">
    <property type="entry name" value="nitrile_acc"/>
    <property type="match status" value="1"/>
</dbReference>
<sequence>MTHAAAQTTEVIGLPGLPRDDDGPVFAEPWQAQAFAMALALHQRGLFTWREWAATLADEITRAQAAGDPDNGERYYQHWLATLERLIAEKGVASSETLHRTRDAWDRAADRTPHGAPIVLQPGDFAG</sequence>
<dbReference type="RefSeq" id="WP_011473194.1">
    <property type="nucleotide sequence ID" value="NC_007925.1"/>
</dbReference>
<dbReference type="InterPro" id="IPR049054">
    <property type="entry name" value="CN_hydtase_beta-like_N"/>
</dbReference>
<dbReference type="InterPro" id="IPR023808">
    <property type="entry name" value="Nitrile_Hydratase_acc_put"/>
</dbReference>
<dbReference type="HOGENOM" id="CLU_148668_1_0_5"/>
<dbReference type="InterPro" id="IPR008990">
    <property type="entry name" value="Elect_transpt_acc-like_dom_sf"/>
</dbReference>
<reference evidence="3" key="1">
    <citation type="submission" date="2006-03" db="EMBL/GenBank/DDBJ databases">
        <title>Complete sequence of Rhodopseudomonas palustris BisB18.</title>
        <authorList>
            <consortium name="US DOE Joint Genome Institute"/>
            <person name="Copeland A."/>
            <person name="Lucas S."/>
            <person name="Lapidus A."/>
            <person name="Barry K."/>
            <person name="Detter J.C."/>
            <person name="Glavina del Rio T."/>
            <person name="Hammon N."/>
            <person name="Israni S."/>
            <person name="Dalin E."/>
            <person name="Tice H."/>
            <person name="Pitluck S."/>
            <person name="Chain P."/>
            <person name="Malfatti S."/>
            <person name="Shin M."/>
            <person name="Vergez L."/>
            <person name="Schmutz J."/>
            <person name="Larimer F."/>
            <person name="Land M."/>
            <person name="Hauser L."/>
            <person name="Pelletier D.A."/>
            <person name="Kyrpides N."/>
            <person name="Anderson I."/>
            <person name="Oda Y."/>
            <person name="Harwood C.S."/>
            <person name="Richardson P."/>
        </authorList>
    </citation>
    <scope>NUCLEOTIDE SEQUENCE [LARGE SCALE GENOMIC DNA]</scope>
    <source>
        <strain evidence="3">BisB18</strain>
    </source>
</reference>
<protein>
    <recommendedName>
        <fullName evidence="2">Nitrile hydratase beta subunit-like N-terminal domain-containing protein</fullName>
    </recommendedName>
</protein>
<dbReference type="EMBL" id="CP000301">
    <property type="protein sequence ID" value="ABD88298.1"/>
    <property type="molecule type" value="Genomic_DNA"/>
</dbReference>
<dbReference type="Gene3D" id="1.10.472.20">
    <property type="entry name" value="Nitrile hydratase, beta subunit"/>
    <property type="match status" value="1"/>
</dbReference>
<dbReference type="InterPro" id="IPR042262">
    <property type="entry name" value="CN_hydtase_beta_C"/>
</dbReference>
<evidence type="ECO:0000259" key="2">
    <source>
        <dbReference type="Pfam" id="PF21006"/>
    </source>
</evidence>
<dbReference type="OrthoDB" id="9811616at2"/>
<dbReference type="AlphaFoldDB" id="Q213Y8"/>
<feature type="domain" description="Nitrile hydratase beta subunit-like N-terminal" evidence="2">
    <location>
        <begin position="20"/>
        <end position="104"/>
    </location>
</feature>
<feature type="region of interest" description="Disordered" evidence="1">
    <location>
        <begin position="107"/>
        <end position="127"/>
    </location>
</feature>